<dbReference type="Proteomes" id="UP000238908">
    <property type="component" value="Unassembled WGS sequence"/>
</dbReference>
<proteinExistence type="predicted"/>
<dbReference type="AlphaFoldDB" id="A0A2S7BEX2"/>
<comment type="caution">
    <text evidence="1">The sequence shown here is derived from an EMBL/GenBank/DDBJ whole genome shotgun (WGS) entry which is preliminary data.</text>
</comment>
<evidence type="ECO:0000313" key="1">
    <source>
        <dbReference type="EMBL" id="PPU43795.1"/>
    </source>
</evidence>
<accession>A0A2S7BEX2</accession>
<protein>
    <submittedName>
        <fullName evidence="1">Uncharacterized protein</fullName>
    </submittedName>
</protein>
<organism evidence="1 2">
    <name type="scientific">Xanthomonas dyei</name>
    <dbReference type="NCBI Taxonomy" id="743699"/>
    <lineage>
        <taxon>Bacteria</taxon>
        <taxon>Pseudomonadati</taxon>
        <taxon>Pseudomonadota</taxon>
        <taxon>Gammaproteobacteria</taxon>
        <taxon>Lysobacterales</taxon>
        <taxon>Lysobacteraceae</taxon>
        <taxon>Xanthomonas</taxon>
    </lineage>
</organism>
<evidence type="ECO:0000313" key="2">
    <source>
        <dbReference type="Proteomes" id="UP000238908"/>
    </source>
</evidence>
<sequence length="193" mass="20475">MQAGTLSAAQAARDVDQALALDSIVFEWTATATYLMSYVDHRRSGLDIAVHDSAAIDRSALAQPRAVSSAGAIDLQSTVSSSLGVSGLYMSAADLLMTSTLHADTDGTQPLRASPTASLGAWAEWMSRSIKQISDAEGRSTVWIRDYQISDAQLPALLDALLQSGQGRPDRIMLNGALIWQRASHTQGVNSGD</sequence>
<dbReference type="EMBL" id="MDEE01000099">
    <property type="protein sequence ID" value="PPU43795.1"/>
    <property type="molecule type" value="Genomic_DNA"/>
</dbReference>
<name>A0A2S7BEX2_9XANT</name>
<gene>
    <name evidence="1" type="ORF">XdyCFBP7245_23195</name>
</gene>
<reference evidence="1 2" key="1">
    <citation type="submission" date="2016-08" db="EMBL/GenBank/DDBJ databases">
        <authorList>
            <person name="Seilhamer J.J."/>
        </authorList>
    </citation>
    <scope>NUCLEOTIDE SEQUENCE [LARGE SCALE GENOMIC DNA]</scope>
    <source>
        <strain evidence="1 2">CFBP7245</strain>
    </source>
</reference>